<accession>A0A9P5PAY7</accession>
<name>A0A9P5PAY7_9AGAR</name>
<dbReference type="AlphaFoldDB" id="A0A9P5PAY7"/>
<reference evidence="1" key="1">
    <citation type="submission" date="2020-11" db="EMBL/GenBank/DDBJ databases">
        <authorList>
            <consortium name="DOE Joint Genome Institute"/>
            <person name="Ahrendt S."/>
            <person name="Riley R."/>
            <person name="Andreopoulos W."/>
            <person name="Labutti K."/>
            <person name="Pangilinan J."/>
            <person name="Ruiz-Duenas F.J."/>
            <person name="Barrasa J.M."/>
            <person name="Sanchez-Garcia M."/>
            <person name="Camarero S."/>
            <person name="Miyauchi S."/>
            <person name="Serrano A."/>
            <person name="Linde D."/>
            <person name="Babiker R."/>
            <person name="Drula E."/>
            <person name="Ayuso-Fernandez I."/>
            <person name="Pacheco R."/>
            <person name="Padilla G."/>
            <person name="Ferreira P."/>
            <person name="Barriuso J."/>
            <person name="Kellner H."/>
            <person name="Castanera R."/>
            <person name="Alfaro M."/>
            <person name="Ramirez L."/>
            <person name="Pisabarro A.G."/>
            <person name="Kuo A."/>
            <person name="Tritt A."/>
            <person name="Lipzen A."/>
            <person name="He G."/>
            <person name="Yan M."/>
            <person name="Ng V."/>
            <person name="Cullen D."/>
            <person name="Martin F."/>
            <person name="Rosso M.-N."/>
            <person name="Henrissat B."/>
            <person name="Hibbett D."/>
            <person name="Martinez A.T."/>
            <person name="Grigoriev I.V."/>
        </authorList>
    </citation>
    <scope>NUCLEOTIDE SEQUENCE</scope>
    <source>
        <strain evidence="1">AH 40177</strain>
    </source>
</reference>
<protein>
    <submittedName>
        <fullName evidence="1">Uncharacterized protein</fullName>
    </submittedName>
</protein>
<sequence length="103" mass="11437">MPLLTPSSILQRVTGLEPASSQQLKIEGHAHSWIAAATTTAVTRRNNNLIFAVNTLLPGALDYWYTAYYKCYANIAPRNSWREMGQWARGGMMSGGRDIYCGI</sequence>
<proteinExistence type="predicted"/>
<comment type="caution">
    <text evidence="1">The sequence shown here is derived from an EMBL/GenBank/DDBJ whole genome shotgun (WGS) entry which is preliminary data.</text>
</comment>
<evidence type="ECO:0000313" key="1">
    <source>
        <dbReference type="EMBL" id="KAF9060533.1"/>
    </source>
</evidence>
<dbReference type="Proteomes" id="UP000772434">
    <property type="component" value="Unassembled WGS sequence"/>
</dbReference>
<gene>
    <name evidence="1" type="ORF">BDP27DRAFT_1370449</name>
</gene>
<organism evidence="1 2">
    <name type="scientific">Rhodocollybia butyracea</name>
    <dbReference type="NCBI Taxonomy" id="206335"/>
    <lineage>
        <taxon>Eukaryota</taxon>
        <taxon>Fungi</taxon>
        <taxon>Dikarya</taxon>
        <taxon>Basidiomycota</taxon>
        <taxon>Agaricomycotina</taxon>
        <taxon>Agaricomycetes</taxon>
        <taxon>Agaricomycetidae</taxon>
        <taxon>Agaricales</taxon>
        <taxon>Marasmiineae</taxon>
        <taxon>Omphalotaceae</taxon>
        <taxon>Rhodocollybia</taxon>
    </lineage>
</organism>
<dbReference type="EMBL" id="JADNRY010000239">
    <property type="protein sequence ID" value="KAF9060533.1"/>
    <property type="molecule type" value="Genomic_DNA"/>
</dbReference>
<keyword evidence="2" id="KW-1185">Reference proteome</keyword>
<evidence type="ECO:0000313" key="2">
    <source>
        <dbReference type="Proteomes" id="UP000772434"/>
    </source>
</evidence>